<dbReference type="CDD" id="cd10030">
    <property type="entry name" value="UDG-F4_TTUDGA_SPO1dp_like"/>
    <property type="match status" value="1"/>
</dbReference>
<evidence type="ECO:0000256" key="4">
    <source>
        <dbReference type="ARBA" id="ARBA00022723"/>
    </source>
</evidence>
<evidence type="ECO:0000313" key="12">
    <source>
        <dbReference type="EMBL" id="CCD37796.1"/>
    </source>
</evidence>
<keyword evidence="7" id="KW-0408">Iron</keyword>
<keyword evidence="3" id="KW-0004">4Fe-4S</keyword>
<comment type="similarity">
    <text evidence="1">Belongs to the uracil-DNA glycosylase (UDG) superfamily. Type 4 (UDGa) family.</text>
</comment>
<evidence type="ECO:0000256" key="7">
    <source>
        <dbReference type="ARBA" id="ARBA00023004"/>
    </source>
</evidence>
<dbReference type="SUPFAM" id="SSF52141">
    <property type="entry name" value="Uracil-DNA glycosylase-like"/>
    <property type="match status" value="1"/>
</dbReference>
<dbReference type="NCBIfam" id="TIGR00758">
    <property type="entry name" value="UDG_fam4"/>
    <property type="match status" value="1"/>
</dbReference>
<evidence type="ECO:0000256" key="2">
    <source>
        <dbReference type="ARBA" id="ARBA00019403"/>
    </source>
</evidence>
<reference evidence="12 13" key="1">
    <citation type="submission" date="2011-09" db="EMBL/GenBank/DDBJ databases">
        <authorList>
            <person name="Carlier A."/>
        </authorList>
    </citation>
    <scope>NUCLEOTIDE SEQUENCE [LARGE SCALE GENOMIC DNA]</scope>
    <source>
        <strain evidence="12 13">UZHbot1</strain>
    </source>
</reference>
<dbReference type="GO" id="GO:0097506">
    <property type="term" value="F:deaminated base DNA N-glycosylase activity"/>
    <property type="evidence" value="ECO:0007669"/>
    <property type="project" value="UniProtKB-ARBA"/>
</dbReference>
<dbReference type="HOGENOM" id="CLU_044815_1_3_4"/>
<dbReference type="EMBL" id="CAFE01000119">
    <property type="protein sequence ID" value="CCD37796.1"/>
    <property type="molecule type" value="Genomic_DNA"/>
</dbReference>
<protein>
    <recommendedName>
        <fullName evidence="2">Type-4 uracil-DNA glycosylase</fullName>
    </recommendedName>
</protein>
<evidence type="ECO:0000256" key="6">
    <source>
        <dbReference type="ARBA" id="ARBA00022801"/>
    </source>
</evidence>
<dbReference type="InterPro" id="IPR005122">
    <property type="entry name" value="Uracil-DNA_glycosylase-like"/>
</dbReference>
<keyword evidence="13" id="KW-1185">Reference proteome</keyword>
<feature type="region of interest" description="Disordered" evidence="10">
    <location>
        <begin position="1"/>
        <end position="20"/>
    </location>
</feature>
<evidence type="ECO:0000256" key="1">
    <source>
        <dbReference type="ARBA" id="ARBA00006521"/>
    </source>
</evidence>
<evidence type="ECO:0000256" key="8">
    <source>
        <dbReference type="ARBA" id="ARBA00023014"/>
    </source>
</evidence>
<dbReference type="PANTHER" id="PTHR33693">
    <property type="entry name" value="TYPE-5 URACIL-DNA GLYCOSYLASE"/>
    <property type="match status" value="1"/>
</dbReference>
<dbReference type="GO" id="GO:0006281">
    <property type="term" value="P:DNA repair"/>
    <property type="evidence" value="ECO:0007669"/>
    <property type="project" value="UniProtKB-KW"/>
</dbReference>
<feature type="compositionally biased region" description="Polar residues" evidence="10">
    <location>
        <begin position="1"/>
        <end position="10"/>
    </location>
</feature>
<accession>G4M9G7</accession>
<keyword evidence="8" id="KW-0411">Iron-sulfur</keyword>
<evidence type="ECO:0000259" key="11">
    <source>
        <dbReference type="SMART" id="SM00986"/>
    </source>
</evidence>
<keyword evidence="9" id="KW-0234">DNA repair</keyword>
<keyword evidence="5" id="KW-0227">DNA damage</keyword>
<organism evidence="12 13">
    <name type="scientific">Candidatus Paraburkholderia kirkii UZHbot1</name>
    <dbReference type="NCBI Taxonomy" id="1055526"/>
    <lineage>
        <taxon>Bacteria</taxon>
        <taxon>Pseudomonadati</taxon>
        <taxon>Pseudomonadota</taxon>
        <taxon>Betaproteobacteria</taxon>
        <taxon>Burkholderiales</taxon>
        <taxon>Burkholderiaceae</taxon>
        <taxon>Paraburkholderia</taxon>
    </lineage>
</organism>
<dbReference type="SMART" id="SM00987">
    <property type="entry name" value="UreE_C"/>
    <property type="match status" value="1"/>
</dbReference>
<proteinExistence type="inferred from homology"/>
<dbReference type="NCBIfam" id="TIGR03914">
    <property type="entry name" value="UDG_fam_dom"/>
    <property type="match status" value="1"/>
</dbReference>
<dbReference type="STRING" id="1055526.BKIR_c200_1026"/>
<dbReference type="InterPro" id="IPR005273">
    <property type="entry name" value="Ura-DNA_glyco_family4"/>
</dbReference>
<evidence type="ECO:0000256" key="3">
    <source>
        <dbReference type="ARBA" id="ARBA00022485"/>
    </source>
</evidence>
<name>G4M9G7_9BURK</name>
<evidence type="ECO:0000256" key="9">
    <source>
        <dbReference type="ARBA" id="ARBA00023204"/>
    </source>
</evidence>
<keyword evidence="6" id="KW-0378">Hydrolase</keyword>
<comment type="caution">
    <text evidence="12">The sequence shown here is derived from an EMBL/GenBank/DDBJ whole genome shotgun (WGS) entry which is preliminary data.</text>
</comment>
<dbReference type="PANTHER" id="PTHR33693:SF9">
    <property type="entry name" value="TYPE-4 URACIL-DNA GLYCOSYLASE"/>
    <property type="match status" value="1"/>
</dbReference>
<evidence type="ECO:0000313" key="13">
    <source>
        <dbReference type="Proteomes" id="UP000003511"/>
    </source>
</evidence>
<dbReference type="GO" id="GO:0051539">
    <property type="term" value="F:4 iron, 4 sulfur cluster binding"/>
    <property type="evidence" value="ECO:0007669"/>
    <property type="project" value="UniProtKB-KW"/>
</dbReference>
<feature type="domain" description="Uracil-DNA glycosylase-like" evidence="11">
    <location>
        <begin position="38"/>
        <end position="198"/>
    </location>
</feature>
<dbReference type="AlphaFoldDB" id="G4M9G7"/>
<dbReference type="InterPro" id="IPR036895">
    <property type="entry name" value="Uracil-DNA_glycosylase-like_sf"/>
</dbReference>
<dbReference type="BioCyc" id="CBUR1055526:G10QW-2120-MONOMER"/>
<keyword evidence="4" id="KW-0479">Metal-binding</keyword>
<dbReference type="Proteomes" id="UP000003511">
    <property type="component" value="Unassembled WGS sequence"/>
</dbReference>
<dbReference type="Pfam" id="PF03167">
    <property type="entry name" value="UDG"/>
    <property type="match status" value="1"/>
</dbReference>
<dbReference type="GO" id="GO:0046872">
    <property type="term" value="F:metal ion binding"/>
    <property type="evidence" value="ECO:0007669"/>
    <property type="project" value="UniProtKB-KW"/>
</dbReference>
<reference evidence="12 13" key="2">
    <citation type="submission" date="2011-10" db="EMBL/GenBank/DDBJ databases">
        <title>Draft genome sequence of Candidatus Burkholderia kirkii.</title>
        <authorList>
            <person name="Carlier A.L."/>
            <person name="Eberl L."/>
        </authorList>
    </citation>
    <scope>NUCLEOTIDE SEQUENCE [LARGE SCALE GENOMIC DNA]</scope>
    <source>
        <strain evidence="12 13">UZHbot1</strain>
    </source>
</reference>
<evidence type="ECO:0000256" key="5">
    <source>
        <dbReference type="ARBA" id="ARBA00022763"/>
    </source>
</evidence>
<dbReference type="InterPro" id="IPR051536">
    <property type="entry name" value="UDG_Type-4/5"/>
</dbReference>
<dbReference type="SMART" id="SM00986">
    <property type="entry name" value="UDG"/>
    <property type="match status" value="1"/>
</dbReference>
<evidence type="ECO:0000256" key="10">
    <source>
        <dbReference type="SAM" id="MobiDB-lite"/>
    </source>
</evidence>
<gene>
    <name evidence="12" type="ORF">BKIR_c200_1026</name>
</gene>
<sequence>MISHMATKQTGAEPDQTPESLDECRRCALWERATQAVPGKGPRHAPLMIVGEQPGDQEDLQGKPFVGPAGGLLDRALVEAGIARKEVYVTNAVKHFKWEPRGKRRMHKTPAQREIEACHYWLERETSDIAPKVIVVLGSTTLKSVLRNPKATLQASMGQEIEHEGYAVVATYHPSFALRAPDPETREKVYRAIVDALREAHRLVAAHRRKEK</sequence>
<dbReference type="Gene3D" id="3.40.470.10">
    <property type="entry name" value="Uracil-DNA glycosylase-like domain"/>
    <property type="match status" value="1"/>
</dbReference>